<evidence type="ECO:0000313" key="3">
    <source>
        <dbReference type="EMBL" id="OZJ02271.1"/>
    </source>
</evidence>
<protein>
    <recommendedName>
        <fullName evidence="2">Fungal-type protein kinase domain-containing protein</fullName>
    </recommendedName>
</protein>
<accession>A0A261XVA0</accession>
<dbReference type="InterPro" id="IPR040976">
    <property type="entry name" value="Pkinase_fungal"/>
</dbReference>
<dbReference type="Pfam" id="PF17667">
    <property type="entry name" value="Pkinase_fungal"/>
    <property type="match status" value="3"/>
</dbReference>
<reference evidence="3 4" key="1">
    <citation type="journal article" date="2017" name="Mycologia">
        <title>Bifiguratus adelaidae, gen. et sp. nov., a new member of Mucoromycotina in endophytic and soil-dwelling habitats.</title>
        <authorList>
            <person name="Torres-Cruz T.J."/>
            <person name="Billingsley Tobias T.L."/>
            <person name="Almatruk M."/>
            <person name="Hesse C."/>
            <person name="Kuske C.R."/>
            <person name="Desiro A."/>
            <person name="Benucci G.M."/>
            <person name="Bonito G."/>
            <person name="Stajich J.E."/>
            <person name="Dunlap C."/>
            <person name="Arnold A.E."/>
            <person name="Porras-Alfaro A."/>
        </authorList>
    </citation>
    <scope>NUCLEOTIDE SEQUENCE [LARGE SCALE GENOMIC DNA]</scope>
    <source>
        <strain evidence="3 4">AZ0501</strain>
    </source>
</reference>
<dbReference type="OrthoDB" id="5569250at2759"/>
<comment type="caution">
    <text evidence="3">The sequence shown here is derived from an EMBL/GenBank/DDBJ whole genome shotgun (WGS) entry which is preliminary data.</text>
</comment>
<evidence type="ECO:0000313" key="4">
    <source>
        <dbReference type="Proteomes" id="UP000242875"/>
    </source>
</evidence>
<feature type="domain" description="Fungal-type protein kinase" evidence="2">
    <location>
        <begin position="587"/>
        <end position="620"/>
    </location>
</feature>
<dbReference type="InterPro" id="IPR008266">
    <property type="entry name" value="Tyr_kinase_AS"/>
</dbReference>
<feature type="domain" description="Fungal-type protein kinase" evidence="2">
    <location>
        <begin position="476"/>
        <end position="524"/>
    </location>
</feature>
<evidence type="ECO:0000256" key="1">
    <source>
        <dbReference type="SAM" id="MobiDB-lite"/>
    </source>
</evidence>
<keyword evidence="4" id="KW-1185">Reference proteome</keyword>
<dbReference type="Gene3D" id="1.10.510.10">
    <property type="entry name" value="Transferase(Phosphotransferase) domain 1"/>
    <property type="match status" value="1"/>
</dbReference>
<organism evidence="3 4">
    <name type="scientific">Bifiguratus adelaidae</name>
    <dbReference type="NCBI Taxonomy" id="1938954"/>
    <lineage>
        <taxon>Eukaryota</taxon>
        <taxon>Fungi</taxon>
        <taxon>Fungi incertae sedis</taxon>
        <taxon>Mucoromycota</taxon>
        <taxon>Mucoromycotina</taxon>
        <taxon>Endogonomycetes</taxon>
        <taxon>Endogonales</taxon>
        <taxon>Endogonales incertae sedis</taxon>
        <taxon>Bifiguratus</taxon>
    </lineage>
</organism>
<dbReference type="InterPro" id="IPR011009">
    <property type="entry name" value="Kinase-like_dom_sf"/>
</dbReference>
<sequence length="742" mass="83190">MISTPSSSPNLVATYPEPLASFTRYKSLSPPPQHIVASSQSTPAQKSWPNISPVVKSVDKTIIDNLKWELHGALFESTDLLDHNTEPIIDAALAKDKLDTLCASRLLQAFSGVPTKSTARHVWSWPTYPKDNFVDEAVVTFLRSIALALCDETHMPNNGFARPHDPDHPYPLSKGSRAETADIRPDSVILPMAAWEANDGYASNQPPSIRMNNFQQALSVGECKASDRNNVSQQSYKYLRGLKKAQPWRQFAVAFSFSNYEFRVARGDQSGVEEARFDIRTEDGALKFIRAVFWLSMASLQELGDDPDITTRATEEEVKAGGTLPAMVYVGRAADTITCGPTVYRVEDLLYNAVSIRGGGTRVYAVKQADSDEALVLKVLWFDTVRAYDETMFHEHARRHNVKMFCWRRAFGILVSLLCAVSVDIPSRKRIFLVSDIKWKIGNECVLSWHAKGHWEHSPLWKTLLKDCLELSRAKPAHRSLCRDANILHRDISERNVLLGPPGSGEGYLVDLDMASWLVQEAASATPAGIEEQENPLKRRSLHTSPSSKRIRSEGESSAPDRQMESQGEPAVRDGRDQFVGILGHKGNRTGTIPSISIGVLNGEPHKVHRDLESFFYVLYLLPFTYSTPKADIKMVEWPSQIQKWWIGSLETCAAEKSSDMSDLANILQLLKEWAPKAWKADHHFFYRLVGLISRLYIPIKKSMSRSETNKMEASPADQEISPVLRNLCKLDLETPELSDEE</sequence>
<feature type="region of interest" description="Disordered" evidence="1">
    <location>
        <begin position="158"/>
        <end position="177"/>
    </location>
</feature>
<name>A0A261XVA0_9FUNG</name>
<dbReference type="PROSITE" id="PS00109">
    <property type="entry name" value="PROTEIN_KINASE_TYR"/>
    <property type="match status" value="1"/>
</dbReference>
<dbReference type="SUPFAM" id="SSF56112">
    <property type="entry name" value="Protein kinase-like (PK-like)"/>
    <property type="match status" value="2"/>
</dbReference>
<evidence type="ECO:0000259" key="2">
    <source>
        <dbReference type="Pfam" id="PF17667"/>
    </source>
</evidence>
<dbReference type="PANTHER" id="PTHR38248:SF2">
    <property type="entry name" value="FUNK1 11"/>
    <property type="match status" value="1"/>
</dbReference>
<dbReference type="AlphaFoldDB" id="A0A261XVA0"/>
<gene>
    <name evidence="3" type="ORF">BZG36_05154</name>
</gene>
<dbReference type="Proteomes" id="UP000242875">
    <property type="component" value="Unassembled WGS sequence"/>
</dbReference>
<feature type="domain" description="Fungal-type protein kinase" evidence="2">
    <location>
        <begin position="211"/>
        <end position="403"/>
    </location>
</feature>
<proteinExistence type="predicted"/>
<dbReference type="EMBL" id="MVBO01000170">
    <property type="protein sequence ID" value="OZJ02271.1"/>
    <property type="molecule type" value="Genomic_DNA"/>
</dbReference>
<dbReference type="PANTHER" id="PTHR38248">
    <property type="entry name" value="FUNK1 6"/>
    <property type="match status" value="1"/>
</dbReference>
<dbReference type="GO" id="GO:0004672">
    <property type="term" value="F:protein kinase activity"/>
    <property type="evidence" value="ECO:0007669"/>
    <property type="project" value="InterPro"/>
</dbReference>
<feature type="region of interest" description="Disordered" evidence="1">
    <location>
        <begin position="525"/>
        <end position="575"/>
    </location>
</feature>